<keyword evidence="5 7" id="KW-0496">Mitochondrion</keyword>
<dbReference type="EMBL" id="KB294746">
    <property type="protein sequence ID" value="ELU14134.1"/>
    <property type="molecule type" value="Genomic_DNA"/>
</dbReference>
<proteinExistence type="predicted"/>
<reference evidence="10" key="3">
    <citation type="submission" date="2015-06" db="UniProtKB">
        <authorList>
            <consortium name="EnsemblMetazoa"/>
        </authorList>
    </citation>
    <scope>IDENTIFICATION</scope>
</reference>
<keyword evidence="6" id="KW-0472">Membrane</keyword>
<evidence type="ECO:0000256" key="3">
    <source>
        <dbReference type="ARBA" id="ARBA00022792"/>
    </source>
</evidence>
<dbReference type="EMBL" id="AMQN01004944">
    <property type="status" value="NOT_ANNOTATED_CDS"/>
    <property type="molecule type" value="Genomic_DNA"/>
</dbReference>
<evidence type="ECO:0000313" key="10">
    <source>
        <dbReference type="EnsemblMetazoa" id="CapteP203488"/>
    </source>
</evidence>
<feature type="domain" description="Letm1 RBD" evidence="8">
    <location>
        <begin position="150"/>
        <end position="327"/>
    </location>
</feature>
<organism evidence="9">
    <name type="scientific">Capitella teleta</name>
    <name type="common">Polychaete worm</name>
    <dbReference type="NCBI Taxonomy" id="283909"/>
    <lineage>
        <taxon>Eukaryota</taxon>
        <taxon>Metazoa</taxon>
        <taxon>Spiralia</taxon>
        <taxon>Lophotrochozoa</taxon>
        <taxon>Annelida</taxon>
        <taxon>Polychaeta</taxon>
        <taxon>Sedentaria</taxon>
        <taxon>Scolecida</taxon>
        <taxon>Capitellidae</taxon>
        <taxon>Capitella</taxon>
    </lineage>
</organism>
<keyword evidence="3" id="KW-0999">Mitochondrion inner membrane</keyword>
<evidence type="ECO:0000256" key="5">
    <source>
        <dbReference type="ARBA" id="ARBA00023128"/>
    </source>
</evidence>
<sequence length="327" mass="38205">MSKAAVNVARFRCILFRESIKATSSVRHYGQSTEKPDVKAPGPMKNFILNKYLSYIDRISLQVETKYPRVYRLYRLFKDGIVDFLSDAKLYYKVAPSIWNGAPLGGYTHKELEVYKCFPHDFKRTAIFIALCEIPVIDIIVPITAYMFPRQLLCRHFWTEQQRTEFASQDLRRCLPHHPQILSFLRFHSAFIYDPGLQQAFLQNVISPIMKGQQPDVQAILDVKDVFVNSPFGLDQLWQGWRQRLHMWHLARGLDMTVGKPGLVRDSKLIFYMDRALLREGLDSLTLSQLRQCCFRRGFNAQGVSEEDLRDYMQKWLQISAQLNCRL</sequence>
<dbReference type="PROSITE" id="PS51758">
    <property type="entry name" value="LETM1_RBD"/>
    <property type="match status" value="1"/>
</dbReference>
<dbReference type="EnsemblMetazoa" id="CapteT203488">
    <property type="protein sequence ID" value="CapteP203488"/>
    <property type="gene ID" value="CapteG203488"/>
</dbReference>
<keyword evidence="2" id="KW-0812">Transmembrane</keyword>
<dbReference type="GO" id="GO:0005743">
    <property type="term" value="C:mitochondrial inner membrane"/>
    <property type="evidence" value="ECO:0007669"/>
    <property type="project" value="UniProtKB-SubCell"/>
</dbReference>
<dbReference type="OMA" id="EGGVHNM"/>
<dbReference type="PANTHER" id="PTHR14009:SF13">
    <property type="entry name" value="LETM1 DOMAIN-CONTAINING PROTEIN 1"/>
    <property type="match status" value="1"/>
</dbReference>
<evidence type="ECO:0000256" key="4">
    <source>
        <dbReference type="ARBA" id="ARBA00022989"/>
    </source>
</evidence>
<evidence type="ECO:0000256" key="7">
    <source>
        <dbReference type="PROSITE-ProRule" id="PRU01094"/>
    </source>
</evidence>
<dbReference type="GO" id="GO:0043022">
    <property type="term" value="F:ribosome binding"/>
    <property type="evidence" value="ECO:0007669"/>
    <property type="project" value="InterPro"/>
</dbReference>
<evidence type="ECO:0000259" key="8">
    <source>
        <dbReference type="PROSITE" id="PS51758"/>
    </source>
</evidence>
<dbReference type="AlphaFoldDB" id="R7V6E2"/>
<evidence type="ECO:0000256" key="6">
    <source>
        <dbReference type="ARBA" id="ARBA00023136"/>
    </source>
</evidence>
<dbReference type="FunCoup" id="R7V6E2">
    <property type="interactions" value="1518"/>
</dbReference>
<dbReference type="GO" id="GO:0030003">
    <property type="term" value="P:intracellular monoatomic cation homeostasis"/>
    <property type="evidence" value="ECO:0007669"/>
    <property type="project" value="TreeGrafter"/>
</dbReference>
<accession>R7V6E2</accession>
<dbReference type="InterPro" id="IPR044202">
    <property type="entry name" value="LETM1/MDM38-like"/>
</dbReference>
<dbReference type="OrthoDB" id="73691at2759"/>
<dbReference type="HOGENOM" id="CLU_049801_0_0_1"/>
<evidence type="ECO:0000313" key="9">
    <source>
        <dbReference type="EMBL" id="ELU14134.1"/>
    </source>
</evidence>
<reference evidence="11" key="1">
    <citation type="submission" date="2012-12" db="EMBL/GenBank/DDBJ databases">
        <authorList>
            <person name="Hellsten U."/>
            <person name="Grimwood J."/>
            <person name="Chapman J.A."/>
            <person name="Shapiro H."/>
            <person name="Aerts A."/>
            <person name="Otillar R.P."/>
            <person name="Terry A.Y."/>
            <person name="Boore J.L."/>
            <person name="Simakov O."/>
            <person name="Marletaz F."/>
            <person name="Cho S.-J."/>
            <person name="Edsinger-Gonzales E."/>
            <person name="Havlak P."/>
            <person name="Kuo D.-H."/>
            <person name="Larsson T."/>
            <person name="Lv J."/>
            <person name="Arendt D."/>
            <person name="Savage R."/>
            <person name="Osoegawa K."/>
            <person name="de Jong P."/>
            <person name="Lindberg D.R."/>
            <person name="Seaver E.C."/>
            <person name="Weisblat D.A."/>
            <person name="Putnam N.H."/>
            <person name="Grigoriev I.V."/>
            <person name="Rokhsar D.S."/>
        </authorList>
    </citation>
    <scope>NUCLEOTIDE SEQUENCE</scope>
    <source>
        <strain evidence="11">I ESC-2004</strain>
    </source>
</reference>
<protein>
    <recommendedName>
        <fullName evidence="8">Letm1 RBD domain-containing protein</fullName>
    </recommendedName>
</protein>
<comment type="subcellular location">
    <subcellularLocation>
        <location evidence="1">Mitochondrion inner membrane</location>
        <topology evidence="1">Single-pass membrane protein</topology>
    </subcellularLocation>
</comment>
<dbReference type="Pfam" id="PF07766">
    <property type="entry name" value="LETM1_RBD"/>
    <property type="match status" value="1"/>
</dbReference>
<dbReference type="PANTHER" id="PTHR14009">
    <property type="entry name" value="LEUCINE ZIPPER-EF-HAND CONTAINING TRANSMEMBRANE PROTEIN"/>
    <property type="match status" value="1"/>
</dbReference>
<evidence type="ECO:0000256" key="1">
    <source>
        <dbReference type="ARBA" id="ARBA00004434"/>
    </source>
</evidence>
<dbReference type="InterPro" id="IPR033122">
    <property type="entry name" value="LETM1-like_RBD"/>
</dbReference>
<dbReference type="Proteomes" id="UP000014760">
    <property type="component" value="Unassembled WGS sequence"/>
</dbReference>
<evidence type="ECO:0000313" key="11">
    <source>
        <dbReference type="Proteomes" id="UP000014760"/>
    </source>
</evidence>
<evidence type="ECO:0000256" key="2">
    <source>
        <dbReference type="ARBA" id="ARBA00022692"/>
    </source>
</evidence>
<gene>
    <name evidence="9" type="ORF">CAPTEDRAFT_203488</name>
</gene>
<reference evidence="9 11" key="2">
    <citation type="journal article" date="2013" name="Nature">
        <title>Insights into bilaterian evolution from three spiralian genomes.</title>
        <authorList>
            <person name="Simakov O."/>
            <person name="Marletaz F."/>
            <person name="Cho S.J."/>
            <person name="Edsinger-Gonzales E."/>
            <person name="Havlak P."/>
            <person name="Hellsten U."/>
            <person name="Kuo D.H."/>
            <person name="Larsson T."/>
            <person name="Lv J."/>
            <person name="Arendt D."/>
            <person name="Savage R."/>
            <person name="Osoegawa K."/>
            <person name="de Jong P."/>
            <person name="Grimwood J."/>
            <person name="Chapman J.A."/>
            <person name="Shapiro H."/>
            <person name="Aerts A."/>
            <person name="Otillar R.P."/>
            <person name="Terry A.Y."/>
            <person name="Boore J.L."/>
            <person name="Grigoriev I.V."/>
            <person name="Lindberg D.R."/>
            <person name="Seaver E.C."/>
            <person name="Weisblat D.A."/>
            <person name="Putnam N.H."/>
            <person name="Rokhsar D.S."/>
        </authorList>
    </citation>
    <scope>NUCLEOTIDE SEQUENCE</scope>
    <source>
        <strain evidence="9 11">I ESC-2004</strain>
    </source>
</reference>
<dbReference type="STRING" id="283909.R7V6E2"/>
<name>R7V6E2_CAPTE</name>
<keyword evidence="4" id="KW-1133">Transmembrane helix</keyword>
<keyword evidence="11" id="KW-1185">Reference proteome</keyword>